<sequence length="351" mass="36976">MVTKEFRQLRRDRRTLAMMIVLPVLLLVVFGYAASFNVDAIPTVVVGPGASQAAASLRSPFEVTRVDAGGDEAAARSDIAHGRAVVALVTRPDGLSVLMDGTQLFSAQAAQSALARTGRLGASAHVTVLYNPRLKTSWIMVPGLAGLILAFVGTVITSLGVVRERQAGTLEQLAVMPLRPWDVIGGKIIPYFLVAAVDLTAIVVVGRLLFGVPFAGNVGVFALGAMLFLLVTLGMGVLISTVSQNQGQAIQLALMTLLPQILLSGLIFPLSSMAAGVRWISYVLPLTYFVRLSRAVMLKGTSITGLWQPLVLLALLGVAVLGLAVLRFRRDLAPGGGDGDTEPAVRESVTA</sequence>
<dbReference type="RefSeq" id="WP_378212092.1">
    <property type="nucleotide sequence ID" value="NZ_JBHLZP010000618.1"/>
</dbReference>
<dbReference type="Pfam" id="PF12698">
    <property type="entry name" value="ABC2_membrane_3"/>
    <property type="match status" value="1"/>
</dbReference>
<evidence type="ECO:0000256" key="6">
    <source>
        <dbReference type="ARBA" id="ARBA00022989"/>
    </source>
</evidence>
<evidence type="ECO:0000256" key="1">
    <source>
        <dbReference type="ARBA" id="ARBA00004651"/>
    </source>
</evidence>
<dbReference type="PROSITE" id="PS51012">
    <property type="entry name" value="ABC_TM2"/>
    <property type="match status" value="1"/>
</dbReference>
<gene>
    <name evidence="10" type="ORF">ACFFNX_43370</name>
</gene>
<feature type="transmembrane region" description="Helical" evidence="8">
    <location>
        <begin position="252"/>
        <end position="280"/>
    </location>
</feature>
<dbReference type="Proteomes" id="UP001589627">
    <property type="component" value="Unassembled WGS sequence"/>
</dbReference>
<feature type="domain" description="ABC transmembrane type-2" evidence="9">
    <location>
        <begin position="102"/>
        <end position="331"/>
    </location>
</feature>
<reference evidence="10 11" key="1">
    <citation type="submission" date="2024-09" db="EMBL/GenBank/DDBJ databases">
        <authorList>
            <person name="Sun Q."/>
            <person name="Mori K."/>
        </authorList>
    </citation>
    <scope>NUCLEOTIDE SEQUENCE [LARGE SCALE GENOMIC DNA]</scope>
    <source>
        <strain evidence="10 11">TBRC 0563</strain>
    </source>
</reference>
<keyword evidence="4" id="KW-1003">Cell membrane</keyword>
<organism evidence="10 11">
    <name type="scientific">Actinoallomurus acaciae</name>
    <dbReference type="NCBI Taxonomy" id="502577"/>
    <lineage>
        <taxon>Bacteria</taxon>
        <taxon>Bacillati</taxon>
        <taxon>Actinomycetota</taxon>
        <taxon>Actinomycetes</taxon>
        <taxon>Streptosporangiales</taxon>
        <taxon>Thermomonosporaceae</taxon>
        <taxon>Actinoallomurus</taxon>
    </lineage>
</organism>
<feature type="transmembrane region" description="Helical" evidence="8">
    <location>
        <begin position="306"/>
        <end position="326"/>
    </location>
</feature>
<evidence type="ECO:0000256" key="2">
    <source>
        <dbReference type="ARBA" id="ARBA00007783"/>
    </source>
</evidence>
<evidence type="ECO:0000259" key="9">
    <source>
        <dbReference type="PROSITE" id="PS51012"/>
    </source>
</evidence>
<keyword evidence="3" id="KW-0813">Transport</keyword>
<dbReference type="EMBL" id="JBHLZP010000618">
    <property type="protein sequence ID" value="MFB9839009.1"/>
    <property type="molecule type" value="Genomic_DNA"/>
</dbReference>
<name>A0ABV5YV94_9ACTN</name>
<feature type="transmembrane region" description="Helical" evidence="8">
    <location>
        <begin position="138"/>
        <end position="162"/>
    </location>
</feature>
<dbReference type="InterPro" id="IPR047817">
    <property type="entry name" value="ABC2_TM_bact-type"/>
</dbReference>
<dbReference type="PANTHER" id="PTHR30294:SF29">
    <property type="entry name" value="MULTIDRUG ABC TRANSPORTER PERMEASE YBHS-RELATED"/>
    <property type="match status" value="1"/>
</dbReference>
<evidence type="ECO:0000313" key="11">
    <source>
        <dbReference type="Proteomes" id="UP001589627"/>
    </source>
</evidence>
<keyword evidence="11" id="KW-1185">Reference proteome</keyword>
<keyword evidence="6 8" id="KW-1133">Transmembrane helix</keyword>
<dbReference type="InterPro" id="IPR051449">
    <property type="entry name" value="ABC-2_transporter_component"/>
</dbReference>
<feature type="transmembrane region" description="Helical" evidence="8">
    <location>
        <begin position="188"/>
        <end position="212"/>
    </location>
</feature>
<dbReference type="PANTHER" id="PTHR30294">
    <property type="entry name" value="MEMBRANE COMPONENT OF ABC TRANSPORTER YHHJ-RELATED"/>
    <property type="match status" value="1"/>
</dbReference>
<proteinExistence type="inferred from homology"/>
<feature type="transmembrane region" description="Helical" evidence="8">
    <location>
        <begin position="218"/>
        <end position="240"/>
    </location>
</feature>
<evidence type="ECO:0000256" key="3">
    <source>
        <dbReference type="ARBA" id="ARBA00022448"/>
    </source>
</evidence>
<keyword evidence="7 8" id="KW-0472">Membrane</keyword>
<feature type="transmembrane region" description="Helical" evidence="8">
    <location>
        <begin position="16"/>
        <end position="34"/>
    </location>
</feature>
<dbReference type="InterPro" id="IPR013525">
    <property type="entry name" value="ABC2_TM"/>
</dbReference>
<comment type="subcellular location">
    <subcellularLocation>
        <location evidence="1">Cell membrane</location>
        <topology evidence="1">Multi-pass membrane protein</topology>
    </subcellularLocation>
</comment>
<evidence type="ECO:0000256" key="5">
    <source>
        <dbReference type="ARBA" id="ARBA00022692"/>
    </source>
</evidence>
<protein>
    <submittedName>
        <fullName evidence="10">ABC transporter permease</fullName>
    </submittedName>
</protein>
<accession>A0ABV5YV94</accession>
<comment type="caution">
    <text evidence="10">The sequence shown here is derived from an EMBL/GenBank/DDBJ whole genome shotgun (WGS) entry which is preliminary data.</text>
</comment>
<evidence type="ECO:0000256" key="4">
    <source>
        <dbReference type="ARBA" id="ARBA00022475"/>
    </source>
</evidence>
<keyword evidence="5 8" id="KW-0812">Transmembrane</keyword>
<evidence type="ECO:0000313" key="10">
    <source>
        <dbReference type="EMBL" id="MFB9839009.1"/>
    </source>
</evidence>
<evidence type="ECO:0000256" key="8">
    <source>
        <dbReference type="SAM" id="Phobius"/>
    </source>
</evidence>
<evidence type="ECO:0000256" key="7">
    <source>
        <dbReference type="ARBA" id="ARBA00023136"/>
    </source>
</evidence>
<comment type="similarity">
    <text evidence="2">Belongs to the ABC-2 integral membrane protein family.</text>
</comment>